<dbReference type="SMART" id="SM00422">
    <property type="entry name" value="HTH_MERR"/>
    <property type="match status" value="1"/>
</dbReference>
<dbReference type="GO" id="GO:0003677">
    <property type="term" value="F:DNA binding"/>
    <property type="evidence" value="ECO:0007669"/>
    <property type="project" value="UniProtKB-KW"/>
</dbReference>
<dbReference type="PRINTS" id="PR00040">
    <property type="entry name" value="HTHMERR"/>
</dbReference>
<keyword evidence="4" id="KW-1185">Reference proteome</keyword>
<name>A0AAD2ERR8_9RALS</name>
<dbReference type="PANTHER" id="PTHR30204">
    <property type="entry name" value="REDOX-CYCLING DRUG-SENSING TRANSCRIPTIONAL ACTIVATOR SOXR"/>
    <property type="match status" value="1"/>
</dbReference>
<dbReference type="InterPro" id="IPR000551">
    <property type="entry name" value="MerR-type_HTH_dom"/>
</dbReference>
<dbReference type="Gene3D" id="1.10.1660.10">
    <property type="match status" value="1"/>
</dbReference>
<dbReference type="InterPro" id="IPR047057">
    <property type="entry name" value="MerR_fam"/>
</dbReference>
<proteinExistence type="predicted"/>
<dbReference type="NCBIfam" id="TIGR02047">
    <property type="entry name" value="CadR-PbrR"/>
    <property type="match status" value="1"/>
</dbReference>
<evidence type="ECO:0000313" key="4">
    <source>
        <dbReference type="Proteomes" id="UP001189915"/>
    </source>
</evidence>
<dbReference type="AlphaFoldDB" id="A0AAD2ERR8"/>
<protein>
    <recommendedName>
        <fullName evidence="2">HTH merR-type domain-containing protein</fullName>
    </recommendedName>
</protein>
<dbReference type="Proteomes" id="UP001189915">
    <property type="component" value="Unassembled WGS sequence"/>
</dbReference>
<dbReference type="PROSITE" id="PS50937">
    <property type="entry name" value="HTH_MERR_2"/>
    <property type="match status" value="1"/>
</dbReference>
<dbReference type="CDD" id="cd04784">
    <property type="entry name" value="HTH_CadR-PbrR"/>
    <property type="match status" value="1"/>
</dbReference>
<evidence type="ECO:0000313" key="3">
    <source>
        <dbReference type="EMBL" id="CAJ0702746.1"/>
    </source>
</evidence>
<dbReference type="PANTHER" id="PTHR30204:SF92">
    <property type="entry name" value="HTH-TYPE TRANSCRIPTIONAL REGULATOR ZNTR"/>
    <property type="match status" value="1"/>
</dbReference>
<feature type="domain" description="HTH merR-type" evidence="2">
    <location>
        <begin position="25"/>
        <end position="94"/>
    </location>
</feature>
<accession>A0AAD2ERR8</accession>
<dbReference type="SUPFAM" id="SSF46955">
    <property type="entry name" value="Putative DNA-binding domain"/>
    <property type="match status" value="1"/>
</dbReference>
<dbReference type="EMBL" id="CATWAF010000005">
    <property type="protein sequence ID" value="CAJ0702746.1"/>
    <property type="molecule type" value="Genomic_DNA"/>
</dbReference>
<keyword evidence="1" id="KW-0238">DNA-binding</keyword>
<dbReference type="InterPro" id="IPR011791">
    <property type="entry name" value="CadR-PbrR"/>
</dbReference>
<sequence length="167" mass="19085">MKWIGLKYTLYSYYRVKISLSDIMSIQIGELAKRTACSVQTIRYYEREGLLLPPDRSSGNFRLYGERHIEQLQFILHCRSLDMPLNDVRTLLRYRERPDEDCGAVNTLLDKHIEEVERRIDALTVLKRHLCVLRETCSDGRAAEACGILQGLSDGGCACAGDVTHPH</sequence>
<reference evidence="3 4" key="1">
    <citation type="submission" date="2023-07" db="EMBL/GenBank/DDBJ databases">
        <authorList>
            <person name="Peeters C."/>
        </authorList>
    </citation>
    <scope>NUCLEOTIDE SEQUENCE [LARGE SCALE GENOMIC DNA]</scope>
    <source>
        <strain evidence="3 4">LMG 18091</strain>
    </source>
</reference>
<evidence type="ECO:0000259" key="2">
    <source>
        <dbReference type="PROSITE" id="PS50937"/>
    </source>
</evidence>
<dbReference type="GO" id="GO:0046872">
    <property type="term" value="F:metal ion binding"/>
    <property type="evidence" value="ECO:0007669"/>
    <property type="project" value="InterPro"/>
</dbReference>
<comment type="caution">
    <text evidence="3">The sequence shown here is derived from an EMBL/GenBank/DDBJ whole genome shotgun (WGS) entry which is preliminary data.</text>
</comment>
<dbReference type="GO" id="GO:0045893">
    <property type="term" value="P:positive regulation of DNA-templated transcription"/>
    <property type="evidence" value="ECO:0007669"/>
    <property type="project" value="InterPro"/>
</dbReference>
<dbReference type="GO" id="GO:0003700">
    <property type="term" value="F:DNA-binding transcription factor activity"/>
    <property type="evidence" value="ECO:0007669"/>
    <property type="project" value="InterPro"/>
</dbReference>
<dbReference type="InterPro" id="IPR009061">
    <property type="entry name" value="DNA-bd_dom_put_sf"/>
</dbReference>
<dbReference type="Pfam" id="PF13411">
    <property type="entry name" value="MerR_1"/>
    <property type="match status" value="1"/>
</dbReference>
<organism evidence="3 4">
    <name type="scientific">Ralstonia wenshanensis</name>
    <dbReference type="NCBI Taxonomy" id="2842456"/>
    <lineage>
        <taxon>Bacteria</taxon>
        <taxon>Pseudomonadati</taxon>
        <taxon>Pseudomonadota</taxon>
        <taxon>Betaproteobacteria</taxon>
        <taxon>Burkholderiales</taxon>
        <taxon>Burkholderiaceae</taxon>
        <taxon>Ralstonia</taxon>
    </lineage>
</organism>
<evidence type="ECO:0000256" key="1">
    <source>
        <dbReference type="ARBA" id="ARBA00023125"/>
    </source>
</evidence>
<gene>
    <name evidence="3" type="ORF">LMG18091_03760</name>
</gene>